<feature type="domain" description="ABC transporter" evidence="3">
    <location>
        <begin position="14"/>
        <end position="251"/>
    </location>
</feature>
<dbReference type="SMART" id="SM00382">
    <property type="entry name" value="AAA"/>
    <property type="match status" value="1"/>
</dbReference>
<dbReference type="Gene3D" id="3.40.50.300">
    <property type="entry name" value="P-loop containing nucleotide triphosphate hydrolases"/>
    <property type="match status" value="1"/>
</dbReference>
<dbReference type="RefSeq" id="WP_004125459.1">
    <property type="nucleotide sequence ID" value="NZ_AQHN01000084.1"/>
</dbReference>
<comment type="caution">
    <text evidence="4">The sequence shown here is derived from an EMBL/GenBank/DDBJ whole genome shotgun (WGS) entry which is preliminary data.</text>
</comment>
<dbReference type="Pfam" id="PF00005">
    <property type="entry name" value="ABC_tran"/>
    <property type="match status" value="1"/>
</dbReference>
<dbReference type="PROSITE" id="PS50893">
    <property type="entry name" value="ABC_TRANSPORTER_2"/>
    <property type="match status" value="1"/>
</dbReference>
<accession>N6V2Q4</accession>
<dbReference type="OrthoDB" id="9805029at2"/>
<keyword evidence="5" id="KW-1185">Reference proteome</keyword>
<dbReference type="AlphaFoldDB" id="N6V2Q4"/>
<evidence type="ECO:0000313" key="4">
    <source>
        <dbReference type="EMBL" id="ENN85382.1"/>
    </source>
</evidence>
<name>N6V2Q4_9HYPH</name>
<dbReference type="PATRIC" id="fig|363754.4.peg.5473"/>
<keyword evidence="1" id="KW-0547">Nucleotide-binding</keyword>
<dbReference type="GO" id="GO:0005524">
    <property type="term" value="F:ATP binding"/>
    <property type="evidence" value="ECO:0007669"/>
    <property type="project" value="UniProtKB-KW"/>
</dbReference>
<dbReference type="PANTHER" id="PTHR43790:SF8">
    <property type="entry name" value="SUGAR ABC TRANSPORTER ATP-BINDING PROTEIN"/>
    <property type="match status" value="1"/>
</dbReference>
<dbReference type="GO" id="GO:0016887">
    <property type="term" value="F:ATP hydrolysis activity"/>
    <property type="evidence" value="ECO:0007669"/>
    <property type="project" value="InterPro"/>
</dbReference>
<evidence type="ECO:0000259" key="3">
    <source>
        <dbReference type="PROSITE" id="PS50893"/>
    </source>
</evidence>
<reference evidence="4 5" key="1">
    <citation type="journal article" date="2012" name="BMC Genomics">
        <title>Genomic basis of broad host range and environmental adaptability of Rhizobium tropici CIAT 899 and Rhizobium sp. PRF 81 which are used in inoculants for common bean (Phaseolus vulgaris L.).</title>
        <authorList>
            <person name="Ormeno-Orrillo E."/>
            <person name="Menna P."/>
            <person name="Almeida L.G."/>
            <person name="Ollero F.J."/>
            <person name="Nicolas M.F."/>
            <person name="Pains Rodrigues E."/>
            <person name="Shigueyoshi Nakatani A."/>
            <person name="Silva Batista J.S."/>
            <person name="Oliveira Chueire L.M."/>
            <person name="Souza R.C."/>
            <person name="Ribeiro Vasconcelos A.T."/>
            <person name="Megias M."/>
            <person name="Hungria M."/>
            <person name="Martinez-Romero E."/>
        </authorList>
    </citation>
    <scope>NUCLEOTIDE SEQUENCE [LARGE SCALE GENOMIC DNA]</scope>
    <source>
        <strain evidence="4 5">PRF 81</strain>
    </source>
</reference>
<dbReference type="Proteomes" id="UP000012429">
    <property type="component" value="Unassembled WGS sequence"/>
</dbReference>
<dbReference type="InterPro" id="IPR027417">
    <property type="entry name" value="P-loop_NTPase"/>
</dbReference>
<gene>
    <name evidence="4" type="ORF">RHSP_52915</name>
</gene>
<dbReference type="CDD" id="cd03216">
    <property type="entry name" value="ABC_Carb_Monos_I"/>
    <property type="match status" value="1"/>
</dbReference>
<evidence type="ECO:0000256" key="1">
    <source>
        <dbReference type="ARBA" id="ARBA00022741"/>
    </source>
</evidence>
<dbReference type="InterPro" id="IPR003593">
    <property type="entry name" value="AAA+_ATPase"/>
</dbReference>
<dbReference type="EMBL" id="AQHN01000084">
    <property type="protein sequence ID" value="ENN85382.1"/>
    <property type="molecule type" value="Genomic_DNA"/>
</dbReference>
<proteinExistence type="predicted"/>
<dbReference type="SUPFAM" id="SSF52540">
    <property type="entry name" value="P-loop containing nucleoside triphosphate hydrolases"/>
    <property type="match status" value="1"/>
</dbReference>
<dbReference type="InterPro" id="IPR003439">
    <property type="entry name" value="ABC_transporter-like_ATP-bd"/>
</dbReference>
<evidence type="ECO:0000313" key="5">
    <source>
        <dbReference type="Proteomes" id="UP000012429"/>
    </source>
</evidence>
<protein>
    <submittedName>
        <fullName evidence="4">ABC transporter</fullName>
    </submittedName>
</protein>
<dbReference type="STRING" id="363754.RHSP_52915"/>
<evidence type="ECO:0000256" key="2">
    <source>
        <dbReference type="ARBA" id="ARBA00022840"/>
    </source>
</evidence>
<dbReference type="PANTHER" id="PTHR43790">
    <property type="entry name" value="CARBOHYDRATE TRANSPORT ATP-BINDING PROTEIN MG119-RELATED"/>
    <property type="match status" value="1"/>
</dbReference>
<sequence length="251" mass="27247">MSNNAPNDGFQPVLELKDIHKSFDAIVAIENFSLDVHPGEIVALVGDNGAGKSTLIKIISGVYTPTSGSILIDGQPVVMSNATMARSHGIEVVYQDLALADQQTVYMNMFLGREPTKSFGLLDRKKMIAETEALVKELDVRIPSAHATIRDLSGGQRQGVAIARATHWASKLVLLDEPTAALGVAETAKVEEIVESLKKRNIGILIISHSLDQVFKLSDRICVLRRGKQIGVRKTSETDKNEIIAMITGLH</sequence>
<dbReference type="InterPro" id="IPR050107">
    <property type="entry name" value="ABC_carbohydrate_import_ATPase"/>
</dbReference>
<keyword evidence="2" id="KW-0067">ATP-binding</keyword>
<organism evidence="4 5">
    <name type="scientific">Rhizobium freirei PRF 81</name>
    <dbReference type="NCBI Taxonomy" id="363754"/>
    <lineage>
        <taxon>Bacteria</taxon>
        <taxon>Pseudomonadati</taxon>
        <taxon>Pseudomonadota</taxon>
        <taxon>Alphaproteobacteria</taxon>
        <taxon>Hyphomicrobiales</taxon>
        <taxon>Rhizobiaceae</taxon>
        <taxon>Rhizobium/Agrobacterium group</taxon>
        <taxon>Rhizobium</taxon>
    </lineage>
</organism>